<reference evidence="1 2" key="1">
    <citation type="submission" date="2016-10" db="EMBL/GenBank/DDBJ databases">
        <authorList>
            <person name="de Groot N.N."/>
        </authorList>
    </citation>
    <scope>NUCLEOTIDE SEQUENCE [LARGE SCALE GENOMIC DNA]</scope>
    <source>
        <strain evidence="1 2">DSM 21632</strain>
    </source>
</reference>
<dbReference type="InterPro" id="IPR008257">
    <property type="entry name" value="Pept_M19"/>
</dbReference>
<dbReference type="GO" id="GO:0006508">
    <property type="term" value="P:proteolysis"/>
    <property type="evidence" value="ECO:0007669"/>
    <property type="project" value="InterPro"/>
</dbReference>
<dbReference type="EMBL" id="FNDK01000031">
    <property type="protein sequence ID" value="SDI28477.1"/>
    <property type="molecule type" value="Genomic_DNA"/>
</dbReference>
<sequence length="400" mass="45062">MNLKEYNGYQSYDYLTANKDYKKYELDDDLERVPPFSLDLTEEQEANLKEIFTKHPVVSLRDHGFIVPEKSEDILPYCGELHTAFHYEGIAKSGMDVMFENFMDGITIITSKNGLKWDDVIYMLGMRYADIQKQDTVFIASSYKDLQQAKQKKKVAVLPSLETANILENEVNRVDILYGLGIRCMGITYNESNTLGTGLAEKNDGGLTNFGRRVVERMNQLGMIIDISHCSDKTSIDVIELSQDPVFITHAGARALWNTPRMKPDYVLEACAEKGGVIGICAAPNTTLTKRSSEHTIESVMEHFEYIKNLVGIDHVGLGPDTFYGDHVALQNAFDDILRISDSHSGESFEDSAYVKGLENPTEAMKNMVGWLIKNDYTKSDIKKAVGWNAMKIMKSILKD</sequence>
<dbReference type="PANTHER" id="PTHR10443:SF12">
    <property type="entry name" value="DIPEPTIDASE"/>
    <property type="match status" value="1"/>
</dbReference>
<dbReference type="STRING" id="568899.SAMN05192534_13112"/>
<protein>
    <submittedName>
        <fullName evidence="1">Membrane dipeptidase</fullName>
    </submittedName>
</protein>
<dbReference type="Proteomes" id="UP000199163">
    <property type="component" value="Unassembled WGS sequence"/>
</dbReference>
<organism evidence="1 2">
    <name type="scientific">Alteribacillus persepolensis</name>
    <dbReference type="NCBI Taxonomy" id="568899"/>
    <lineage>
        <taxon>Bacteria</taxon>
        <taxon>Bacillati</taxon>
        <taxon>Bacillota</taxon>
        <taxon>Bacilli</taxon>
        <taxon>Bacillales</taxon>
        <taxon>Bacillaceae</taxon>
        <taxon>Alteribacillus</taxon>
    </lineage>
</organism>
<dbReference type="PANTHER" id="PTHR10443">
    <property type="entry name" value="MICROSOMAL DIPEPTIDASE"/>
    <property type="match status" value="1"/>
</dbReference>
<accession>A0A1G8JBW5</accession>
<gene>
    <name evidence="1" type="ORF">SAMN05192534_13112</name>
</gene>
<dbReference type="PROSITE" id="PS51365">
    <property type="entry name" value="RENAL_DIPEPTIDASE_2"/>
    <property type="match status" value="1"/>
</dbReference>
<dbReference type="SUPFAM" id="SSF51556">
    <property type="entry name" value="Metallo-dependent hydrolases"/>
    <property type="match status" value="1"/>
</dbReference>
<evidence type="ECO:0000313" key="1">
    <source>
        <dbReference type="EMBL" id="SDI28477.1"/>
    </source>
</evidence>
<dbReference type="OrthoDB" id="9804920at2"/>
<evidence type="ECO:0000313" key="2">
    <source>
        <dbReference type="Proteomes" id="UP000199163"/>
    </source>
</evidence>
<dbReference type="Gene3D" id="3.20.20.140">
    <property type="entry name" value="Metal-dependent hydrolases"/>
    <property type="match status" value="1"/>
</dbReference>
<dbReference type="Pfam" id="PF01244">
    <property type="entry name" value="Peptidase_M19"/>
    <property type="match status" value="1"/>
</dbReference>
<keyword evidence="2" id="KW-1185">Reference proteome</keyword>
<dbReference type="GO" id="GO:0070573">
    <property type="term" value="F:metallodipeptidase activity"/>
    <property type="evidence" value="ECO:0007669"/>
    <property type="project" value="InterPro"/>
</dbReference>
<dbReference type="AlphaFoldDB" id="A0A1G8JBW5"/>
<dbReference type="InterPro" id="IPR032466">
    <property type="entry name" value="Metal_Hydrolase"/>
</dbReference>
<name>A0A1G8JBW5_9BACI</name>
<proteinExistence type="predicted"/>